<reference evidence="4 5" key="1">
    <citation type="submission" date="2024-02" db="EMBL/GenBank/DDBJ databases">
        <title>Chromosome-scale genome assembly of the rough periwinkle Littorina saxatilis.</title>
        <authorList>
            <person name="De Jode A."/>
            <person name="Faria R."/>
            <person name="Formenti G."/>
            <person name="Sims Y."/>
            <person name="Smith T.P."/>
            <person name="Tracey A."/>
            <person name="Wood J.M.D."/>
            <person name="Zagrodzka Z.B."/>
            <person name="Johannesson K."/>
            <person name="Butlin R.K."/>
            <person name="Leder E.H."/>
        </authorList>
    </citation>
    <scope>NUCLEOTIDE SEQUENCE [LARGE SCALE GENOMIC DNA]</scope>
    <source>
        <strain evidence="4">Snail1</strain>
        <tissue evidence="4">Muscle</tissue>
    </source>
</reference>
<organism evidence="4 5">
    <name type="scientific">Littorina saxatilis</name>
    <dbReference type="NCBI Taxonomy" id="31220"/>
    <lineage>
        <taxon>Eukaryota</taxon>
        <taxon>Metazoa</taxon>
        <taxon>Spiralia</taxon>
        <taxon>Lophotrochozoa</taxon>
        <taxon>Mollusca</taxon>
        <taxon>Gastropoda</taxon>
        <taxon>Caenogastropoda</taxon>
        <taxon>Littorinimorpha</taxon>
        <taxon>Littorinoidea</taxon>
        <taxon>Littorinidae</taxon>
        <taxon>Littorina</taxon>
    </lineage>
</organism>
<name>A0AAN9BHI7_9CAEN</name>
<evidence type="ECO:0000313" key="4">
    <source>
        <dbReference type="EMBL" id="KAK7106376.1"/>
    </source>
</evidence>
<feature type="region of interest" description="Disordered" evidence="3">
    <location>
        <begin position="179"/>
        <end position="198"/>
    </location>
</feature>
<comment type="caution">
    <text evidence="4">The sequence shown here is derived from an EMBL/GenBank/DDBJ whole genome shotgun (WGS) entry which is preliminary data.</text>
</comment>
<protein>
    <recommendedName>
        <fullName evidence="2">Peroxin-19</fullName>
    </recommendedName>
</protein>
<evidence type="ECO:0000313" key="5">
    <source>
        <dbReference type="Proteomes" id="UP001374579"/>
    </source>
</evidence>
<keyword evidence="5" id="KW-1185">Reference proteome</keyword>
<proteinExistence type="inferred from homology"/>
<dbReference type="Gene3D" id="1.20.120.900">
    <property type="entry name" value="Pex19, mPTS binding domain"/>
    <property type="match status" value="1"/>
</dbReference>
<accession>A0AAN9BHI7</accession>
<evidence type="ECO:0000256" key="3">
    <source>
        <dbReference type="SAM" id="MobiDB-lite"/>
    </source>
</evidence>
<feature type="compositionally biased region" description="Acidic residues" evidence="3">
    <location>
        <begin position="62"/>
        <end position="86"/>
    </location>
</feature>
<comment type="similarity">
    <text evidence="1">Belongs to the peroxin-19 family.</text>
</comment>
<dbReference type="InterPro" id="IPR006708">
    <property type="entry name" value="Pex19"/>
</dbReference>
<evidence type="ECO:0000256" key="2">
    <source>
        <dbReference type="ARBA" id="ARBA00029688"/>
    </source>
</evidence>
<gene>
    <name evidence="4" type="ORF">V1264_017641</name>
</gene>
<dbReference type="AlphaFoldDB" id="A0AAN9BHI7"/>
<dbReference type="GO" id="GO:0005777">
    <property type="term" value="C:peroxisome"/>
    <property type="evidence" value="ECO:0007669"/>
    <property type="project" value="InterPro"/>
</dbReference>
<dbReference type="Pfam" id="PF04614">
    <property type="entry name" value="Pex19"/>
    <property type="match status" value="1"/>
</dbReference>
<sequence>MASTSSSCNKPERLPPVTEDTATSRAGQAVEHTDTPPSPRVDVFAVLGIPRPKRPSDKSDEAEGIEEAVDDDSDDCSDTDDETEVYQEGEYLVMEEDDELKELQIQMLSENAGLSRASLVPIFTSCSEAYKQWLVENNTSAPKEELDKRNQQLQLYRKVLELYGSDEEWNNCTHAQRVERNQEAHDTSLQAKELGPPPDEVAKTMIVAAQKKQSDTILDQHFEK</sequence>
<feature type="region of interest" description="Disordered" evidence="3">
    <location>
        <begin position="1"/>
        <end position="86"/>
    </location>
</feature>
<evidence type="ECO:0000256" key="1">
    <source>
        <dbReference type="ARBA" id="ARBA00006326"/>
    </source>
</evidence>
<dbReference type="Proteomes" id="UP001374579">
    <property type="component" value="Unassembled WGS sequence"/>
</dbReference>
<dbReference type="EMBL" id="JBAMIC010000007">
    <property type="protein sequence ID" value="KAK7106376.1"/>
    <property type="molecule type" value="Genomic_DNA"/>
</dbReference>
<dbReference type="InterPro" id="IPR038322">
    <property type="entry name" value="Pex19_C_sf"/>
</dbReference>